<organism evidence="9 10">
    <name type="scientific">Thiohalophilus thiocyanatoxydans</name>
    <dbReference type="NCBI Taxonomy" id="381308"/>
    <lineage>
        <taxon>Bacteria</taxon>
        <taxon>Pseudomonadati</taxon>
        <taxon>Pseudomonadota</taxon>
        <taxon>Gammaproteobacteria</taxon>
        <taxon>Thiohalomonadales</taxon>
        <taxon>Thiohalophilaceae</taxon>
        <taxon>Thiohalophilus</taxon>
    </lineage>
</organism>
<evidence type="ECO:0000313" key="9">
    <source>
        <dbReference type="EMBL" id="TDY00032.1"/>
    </source>
</evidence>
<dbReference type="RefSeq" id="WP_134084437.1">
    <property type="nucleotide sequence ID" value="NZ_SOQX01000006.1"/>
</dbReference>
<dbReference type="EMBL" id="SOQX01000006">
    <property type="protein sequence ID" value="TDY00032.1"/>
    <property type="molecule type" value="Genomic_DNA"/>
</dbReference>
<dbReference type="SUPFAM" id="SSF55120">
    <property type="entry name" value="Pseudouridine synthase"/>
    <property type="match status" value="1"/>
</dbReference>
<evidence type="ECO:0000256" key="2">
    <source>
        <dbReference type="ARBA" id="ARBA00022694"/>
    </source>
</evidence>
<dbReference type="InterPro" id="IPR020094">
    <property type="entry name" value="TruA/RsuA/RluB/E/F_N"/>
</dbReference>
<sequence>MRIAAGVEYDGSAFCGWQYQDHSPSVQVAVEQALAKVANHPVRVACAGRTDTGVHGVGQVIHFDTDAERSEFSWVRGANSNLPYSVRLLWARPVDETFHARFSARRRAYRYVIFNRAIRPAYLHRRVSWEYRPLNVEPMQQAAQYLLGEHDFNAYRAVACQARSPVRTLYQLDVVRRGEFIILDLNANAFLHHMVRNIAGVLMSIGAGEAEPDWARQVLEQQDRTLGGVTAPPDGLYFMGVEYPAEFALPNMVGADPPGQFGF</sequence>
<dbReference type="HAMAP" id="MF_00171">
    <property type="entry name" value="TruA"/>
    <property type="match status" value="1"/>
</dbReference>
<evidence type="ECO:0000256" key="7">
    <source>
        <dbReference type="RuleBase" id="RU003792"/>
    </source>
</evidence>
<keyword evidence="2 4" id="KW-0819">tRNA processing</keyword>
<protein>
    <recommendedName>
        <fullName evidence="4">tRNA pseudouridine synthase A</fullName>
        <ecNumber evidence="4">5.4.99.12</ecNumber>
    </recommendedName>
    <alternativeName>
        <fullName evidence="4">tRNA pseudouridine(38-40) synthase</fullName>
    </alternativeName>
    <alternativeName>
        <fullName evidence="4">tRNA pseudouridylate synthase I</fullName>
    </alternativeName>
    <alternativeName>
        <fullName evidence="4">tRNA-uridine isomerase I</fullName>
    </alternativeName>
</protein>
<name>A0A4R8IHF3_9GAMM</name>
<proteinExistence type="inferred from homology"/>
<comment type="catalytic activity">
    <reaction evidence="4 7">
        <text>uridine(38/39/40) in tRNA = pseudouridine(38/39/40) in tRNA</text>
        <dbReference type="Rhea" id="RHEA:22376"/>
        <dbReference type="Rhea" id="RHEA-COMP:10085"/>
        <dbReference type="Rhea" id="RHEA-COMP:10087"/>
        <dbReference type="ChEBI" id="CHEBI:65314"/>
        <dbReference type="ChEBI" id="CHEBI:65315"/>
        <dbReference type="EC" id="5.4.99.12"/>
    </reaction>
</comment>
<dbReference type="GO" id="GO:0003723">
    <property type="term" value="F:RNA binding"/>
    <property type="evidence" value="ECO:0007669"/>
    <property type="project" value="InterPro"/>
</dbReference>
<evidence type="ECO:0000256" key="3">
    <source>
        <dbReference type="ARBA" id="ARBA00023235"/>
    </source>
</evidence>
<keyword evidence="10" id="KW-1185">Reference proteome</keyword>
<dbReference type="EC" id="5.4.99.12" evidence="4"/>
<evidence type="ECO:0000256" key="6">
    <source>
        <dbReference type="PIRSR" id="PIRSR001430-2"/>
    </source>
</evidence>
<evidence type="ECO:0000256" key="5">
    <source>
        <dbReference type="PIRSR" id="PIRSR001430-1"/>
    </source>
</evidence>
<evidence type="ECO:0000259" key="8">
    <source>
        <dbReference type="Pfam" id="PF01416"/>
    </source>
</evidence>
<dbReference type="InterPro" id="IPR001406">
    <property type="entry name" value="PsdUridine_synth_TruA"/>
</dbReference>
<accession>A0A4R8IHF3</accession>
<comment type="subunit">
    <text evidence="4">Homodimer.</text>
</comment>
<dbReference type="PANTHER" id="PTHR11142:SF0">
    <property type="entry name" value="TRNA PSEUDOURIDINE SYNTHASE-LIKE 1"/>
    <property type="match status" value="1"/>
</dbReference>
<reference evidence="9 10" key="1">
    <citation type="submission" date="2019-03" db="EMBL/GenBank/DDBJ databases">
        <title>Genomic Encyclopedia of Type Strains, Phase IV (KMG-IV): sequencing the most valuable type-strain genomes for metagenomic binning, comparative biology and taxonomic classification.</title>
        <authorList>
            <person name="Goeker M."/>
        </authorList>
    </citation>
    <scope>NUCLEOTIDE SEQUENCE [LARGE SCALE GENOMIC DNA]</scope>
    <source>
        <strain evidence="9 10">DSM 16326</strain>
    </source>
</reference>
<dbReference type="InterPro" id="IPR020095">
    <property type="entry name" value="PsdUridine_synth_TruA_C"/>
</dbReference>
<dbReference type="OrthoDB" id="9811823at2"/>
<dbReference type="PIRSF" id="PIRSF001430">
    <property type="entry name" value="tRNA_psdUrid_synth"/>
    <property type="match status" value="1"/>
</dbReference>
<dbReference type="GO" id="GO:0031119">
    <property type="term" value="P:tRNA pseudouridine synthesis"/>
    <property type="evidence" value="ECO:0007669"/>
    <property type="project" value="UniProtKB-UniRule"/>
</dbReference>
<dbReference type="Pfam" id="PF01416">
    <property type="entry name" value="PseudoU_synth_1"/>
    <property type="match status" value="2"/>
</dbReference>
<evidence type="ECO:0000313" key="10">
    <source>
        <dbReference type="Proteomes" id="UP000294914"/>
    </source>
</evidence>
<dbReference type="GO" id="GO:0160147">
    <property type="term" value="F:tRNA pseudouridine(38-40) synthase activity"/>
    <property type="evidence" value="ECO:0007669"/>
    <property type="project" value="UniProtKB-EC"/>
</dbReference>
<evidence type="ECO:0000256" key="1">
    <source>
        <dbReference type="ARBA" id="ARBA00009375"/>
    </source>
</evidence>
<dbReference type="CDD" id="cd02570">
    <property type="entry name" value="PseudoU_synth_EcTruA"/>
    <property type="match status" value="1"/>
</dbReference>
<feature type="domain" description="Pseudouridine synthase I TruA alpha/beta" evidence="8">
    <location>
        <begin position="142"/>
        <end position="244"/>
    </location>
</feature>
<comment type="caution">
    <text evidence="9">The sequence shown here is derived from an EMBL/GenBank/DDBJ whole genome shotgun (WGS) entry which is preliminary data.</text>
</comment>
<dbReference type="Gene3D" id="3.30.70.580">
    <property type="entry name" value="Pseudouridine synthase I, catalytic domain, N-terminal subdomain"/>
    <property type="match status" value="1"/>
</dbReference>
<dbReference type="Proteomes" id="UP000294914">
    <property type="component" value="Unassembled WGS sequence"/>
</dbReference>
<comment type="similarity">
    <text evidence="1 4 7">Belongs to the tRNA pseudouridine synthase TruA family.</text>
</comment>
<dbReference type="FunFam" id="3.30.70.580:FF:000001">
    <property type="entry name" value="tRNA pseudouridine synthase A"/>
    <property type="match status" value="1"/>
</dbReference>
<gene>
    <name evidence="4" type="primary">truA</name>
    <name evidence="9" type="ORF">EDC23_2193</name>
</gene>
<comment type="function">
    <text evidence="4">Formation of pseudouridine at positions 38, 39 and 40 in the anticodon stem and loop of transfer RNAs.</text>
</comment>
<keyword evidence="3 4" id="KW-0413">Isomerase</keyword>
<feature type="binding site" evidence="4 6">
    <location>
        <position position="109"/>
    </location>
    <ligand>
        <name>substrate</name>
    </ligand>
</feature>
<dbReference type="InterPro" id="IPR020103">
    <property type="entry name" value="PsdUridine_synth_cat_dom_sf"/>
</dbReference>
<feature type="active site" description="Nucleophile" evidence="4 5">
    <location>
        <position position="51"/>
    </location>
</feature>
<feature type="domain" description="Pseudouridine synthase I TruA alpha/beta" evidence="8">
    <location>
        <begin position="7"/>
        <end position="102"/>
    </location>
</feature>
<evidence type="ECO:0000256" key="4">
    <source>
        <dbReference type="HAMAP-Rule" id="MF_00171"/>
    </source>
</evidence>
<dbReference type="InterPro" id="IPR020097">
    <property type="entry name" value="PsdUridine_synth_TruA_a/b_dom"/>
</dbReference>
<dbReference type="Gene3D" id="3.30.70.660">
    <property type="entry name" value="Pseudouridine synthase I, catalytic domain, C-terminal subdomain"/>
    <property type="match status" value="1"/>
</dbReference>
<comment type="caution">
    <text evidence="4">Lacks conserved residue(s) required for the propagation of feature annotation.</text>
</comment>
<dbReference type="AlphaFoldDB" id="A0A4R8IHF3"/>
<dbReference type="PANTHER" id="PTHR11142">
    <property type="entry name" value="PSEUDOURIDYLATE SYNTHASE"/>
    <property type="match status" value="1"/>
</dbReference>
<dbReference type="NCBIfam" id="TIGR00071">
    <property type="entry name" value="hisT_truA"/>
    <property type="match status" value="1"/>
</dbReference>